<proteinExistence type="predicted"/>
<dbReference type="EMBL" id="AOHZ01000068">
    <property type="protein sequence ID" value="ELY53274.1"/>
    <property type="molecule type" value="Genomic_DNA"/>
</dbReference>
<protein>
    <submittedName>
        <fullName evidence="1">Uncharacterized protein</fullName>
    </submittedName>
</protein>
<dbReference type="Proteomes" id="UP000011602">
    <property type="component" value="Unassembled WGS sequence"/>
</dbReference>
<name>L9WUV5_9EURY</name>
<gene>
    <name evidence="1" type="ORF">C493_14628</name>
</gene>
<evidence type="ECO:0000313" key="1">
    <source>
        <dbReference type="EMBL" id="ELY53274.1"/>
    </source>
</evidence>
<accession>L9WUV5</accession>
<sequence>MIDFEVLEGTLDMEDVWFNGLAETEERYYTVAPVTDQAEYGIESRGSIREGHRGVMLHAYPPSPGSDVSGPMFSATDTAIGGDGVGTDGPSDLYPPVTLEYSVETAQNPSVLPDEYATADGDEWAVVTIDVVDGVLNLEDVWFRSQLTTASRLLDCDSYTRFADRGVRSRGLVKPGYSAVALYQVAEGDTVEEWGYTDDRRQDVTVSKA</sequence>
<comment type="caution">
    <text evidence="1">The sequence shown here is derived from an EMBL/GenBank/DDBJ whole genome shotgun (WGS) entry which is preliminary data.</text>
</comment>
<evidence type="ECO:0000313" key="2">
    <source>
        <dbReference type="Proteomes" id="UP000011602"/>
    </source>
</evidence>
<dbReference type="AlphaFoldDB" id="L9WUV5"/>
<organism evidence="1 2">
    <name type="scientific">Natronolimnohabitans innermongolicus JCM 12255</name>
    <dbReference type="NCBI Taxonomy" id="1227499"/>
    <lineage>
        <taxon>Archaea</taxon>
        <taxon>Methanobacteriati</taxon>
        <taxon>Methanobacteriota</taxon>
        <taxon>Stenosarchaea group</taxon>
        <taxon>Halobacteria</taxon>
        <taxon>Halobacteriales</taxon>
        <taxon>Natrialbaceae</taxon>
        <taxon>Natronolimnohabitans</taxon>
    </lineage>
</organism>
<reference evidence="1 2" key="1">
    <citation type="journal article" date="2014" name="PLoS Genet.">
        <title>Phylogenetically driven sequencing of extremely halophilic archaea reveals strategies for static and dynamic osmo-response.</title>
        <authorList>
            <person name="Becker E.A."/>
            <person name="Seitzer P.M."/>
            <person name="Tritt A."/>
            <person name="Larsen D."/>
            <person name="Krusor M."/>
            <person name="Yao A.I."/>
            <person name="Wu D."/>
            <person name="Madern D."/>
            <person name="Eisen J.A."/>
            <person name="Darling A.E."/>
            <person name="Facciotti M.T."/>
        </authorList>
    </citation>
    <scope>NUCLEOTIDE SEQUENCE [LARGE SCALE GENOMIC DNA]</scope>
    <source>
        <strain evidence="1 2">JCM 12255</strain>
    </source>
</reference>
<keyword evidence="2" id="KW-1185">Reference proteome</keyword>